<proteinExistence type="predicted"/>
<keyword evidence="3" id="KW-1185">Reference proteome</keyword>
<evidence type="ECO:0000313" key="3">
    <source>
        <dbReference type="Proteomes" id="UP001499987"/>
    </source>
</evidence>
<organism evidence="2 3">
    <name type="scientific">Kitasatospora arboriphila</name>
    <dbReference type="NCBI Taxonomy" id="258052"/>
    <lineage>
        <taxon>Bacteria</taxon>
        <taxon>Bacillati</taxon>
        <taxon>Actinomycetota</taxon>
        <taxon>Actinomycetes</taxon>
        <taxon>Kitasatosporales</taxon>
        <taxon>Streptomycetaceae</taxon>
        <taxon>Kitasatospora</taxon>
    </lineage>
</organism>
<accession>A0ABN1TX63</accession>
<dbReference type="EMBL" id="BAAALD010000069">
    <property type="protein sequence ID" value="GAA1107058.1"/>
    <property type="molecule type" value="Genomic_DNA"/>
</dbReference>
<dbReference type="Proteomes" id="UP001499987">
    <property type="component" value="Unassembled WGS sequence"/>
</dbReference>
<evidence type="ECO:0000256" key="1">
    <source>
        <dbReference type="SAM" id="MobiDB-lite"/>
    </source>
</evidence>
<evidence type="ECO:0000313" key="2">
    <source>
        <dbReference type="EMBL" id="GAA1107058.1"/>
    </source>
</evidence>
<feature type="region of interest" description="Disordered" evidence="1">
    <location>
        <begin position="39"/>
        <end position="106"/>
    </location>
</feature>
<protein>
    <recommendedName>
        <fullName evidence="4">Secreted protein</fullName>
    </recommendedName>
</protein>
<evidence type="ECO:0008006" key="4">
    <source>
        <dbReference type="Google" id="ProtNLM"/>
    </source>
</evidence>
<gene>
    <name evidence="2" type="ORF">GCM10009663_56290</name>
</gene>
<name>A0ABN1TX63_9ACTN</name>
<feature type="compositionally biased region" description="Basic residues" evidence="1">
    <location>
        <begin position="80"/>
        <end position="98"/>
    </location>
</feature>
<reference evidence="2 3" key="1">
    <citation type="journal article" date="2019" name="Int. J. Syst. Evol. Microbiol.">
        <title>The Global Catalogue of Microorganisms (GCM) 10K type strain sequencing project: providing services to taxonomists for standard genome sequencing and annotation.</title>
        <authorList>
            <consortium name="The Broad Institute Genomics Platform"/>
            <consortium name="The Broad Institute Genome Sequencing Center for Infectious Disease"/>
            <person name="Wu L."/>
            <person name="Ma J."/>
        </authorList>
    </citation>
    <scope>NUCLEOTIDE SEQUENCE [LARGE SCALE GENOMIC DNA]</scope>
    <source>
        <strain evidence="2 3">JCM 13002</strain>
    </source>
</reference>
<sequence length="148" mass="16612">MAHPLVRRVLGFLVLIAPWHLDLEAEVLVLRPENEMPRQQLARPRYEPADGAGAAGGALERLPRHRRTQVFPLTPATLPPRHRRPVGKKCTHEPRRRAGGPPPLRYAPRLFRAGLFERRSGNGIRSHVAPFVQPIGATSDQDWRAARG</sequence>
<comment type="caution">
    <text evidence="2">The sequence shown here is derived from an EMBL/GenBank/DDBJ whole genome shotgun (WGS) entry which is preliminary data.</text>
</comment>